<keyword evidence="6 8" id="KW-0560">Oxidoreductase</keyword>
<evidence type="ECO:0000256" key="8">
    <source>
        <dbReference type="PIRNR" id="PIRNR000194"/>
    </source>
</evidence>
<name>A0ABY4CBX6_9BACT</name>
<sequence>MILTHVVACSENRVIGTQGGLPWNIPEDMKFFKETTKGHIMIMGRKTFDSFNGRALPNRYHIVITRDPSKHSFPSTESSPVVFVSSIEEAIEHAKPLTAKWGDEVFIIGGGEIYKQAMPVTDKVYLTLIHREFPGDTYYPEIDESKFKLTEQRRVEATIPFSFLTYIRK</sequence>
<dbReference type="InterPro" id="IPR001796">
    <property type="entry name" value="DHFR_dom"/>
</dbReference>
<proteinExistence type="inferred from homology"/>
<comment type="pathway">
    <text evidence="1 8">Cofactor biosynthesis; tetrahydrofolate biosynthesis; 5,6,7,8-tetrahydrofolate from 7,8-dihydrofolate: step 1/1.</text>
</comment>
<dbReference type="Pfam" id="PF00186">
    <property type="entry name" value="DHFR_1"/>
    <property type="match status" value="1"/>
</dbReference>
<dbReference type="Gene3D" id="3.40.430.10">
    <property type="entry name" value="Dihydrofolate Reductase, subunit A"/>
    <property type="match status" value="1"/>
</dbReference>
<evidence type="ECO:0000256" key="7">
    <source>
        <dbReference type="ARBA" id="ARBA00025067"/>
    </source>
</evidence>
<evidence type="ECO:0000256" key="4">
    <source>
        <dbReference type="ARBA" id="ARBA00022563"/>
    </source>
</evidence>
<evidence type="ECO:0000313" key="11">
    <source>
        <dbReference type="EMBL" id="UOF01018.1"/>
    </source>
</evidence>
<dbReference type="SUPFAM" id="SSF53597">
    <property type="entry name" value="Dihydrofolate reductase-like"/>
    <property type="match status" value="1"/>
</dbReference>
<evidence type="ECO:0000256" key="1">
    <source>
        <dbReference type="ARBA" id="ARBA00004903"/>
    </source>
</evidence>
<reference evidence="11" key="1">
    <citation type="submission" date="2022-03" db="EMBL/GenBank/DDBJ databases">
        <title>Genome Identification and Characterization of new species Bdellovibrio reynosense LBG001 sp. nov. from a Mexico soil sample.</title>
        <authorList>
            <person name="Camilli A."/>
            <person name="Ajao Y."/>
            <person name="Guo X."/>
        </authorList>
    </citation>
    <scope>NUCLEOTIDE SEQUENCE</scope>
    <source>
        <strain evidence="11">LBG001</strain>
    </source>
</reference>
<dbReference type="Proteomes" id="UP000830116">
    <property type="component" value="Chromosome"/>
</dbReference>
<dbReference type="InterPro" id="IPR024072">
    <property type="entry name" value="DHFR-like_dom_sf"/>
</dbReference>
<evidence type="ECO:0000256" key="6">
    <source>
        <dbReference type="ARBA" id="ARBA00023002"/>
    </source>
</evidence>
<evidence type="ECO:0000256" key="5">
    <source>
        <dbReference type="ARBA" id="ARBA00022857"/>
    </source>
</evidence>
<dbReference type="EC" id="1.5.1.3" evidence="3 8"/>
<evidence type="ECO:0000256" key="9">
    <source>
        <dbReference type="RuleBase" id="RU004474"/>
    </source>
</evidence>
<dbReference type="InterPro" id="IPR017925">
    <property type="entry name" value="DHFR_CS"/>
</dbReference>
<comment type="similarity">
    <text evidence="2 8 9">Belongs to the dihydrofolate reductase family.</text>
</comment>
<dbReference type="PRINTS" id="PR00070">
    <property type="entry name" value="DHFR"/>
</dbReference>
<dbReference type="RefSeq" id="WP_243537249.1">
    <property type="nucleotide sequence ID" value="NZ_CP093442.1"/>
</dbReference>
<dbReference type="PROSITE" id="PS00075">
    <property type="entry name" value="DHFR_1"/>
    <property type="match status" value="1"/>
</dbReference>
<evidence type="ECO:0000313" key="12">
    <source>
        <dbReference type="Proteomes" id="UP000830116"/>
    </source>
</evidence>
<keyword evidence="12" id="KW-1185">Reference proteome</keyword>
<dbReference type="EMBL" id="CP093442">
    <property type="protein sequence ID" value="UOF01018.1"/>
    <property type="molecule type" value="Genomic_DNA"/>
</dbReference>
<comment type="catalytic activity">
    <reaction evidence="8">
        <text>(6S)-5,6,7,8-tetrahydrofolate + NADP(+) = 7,8-dihydrofolate + NADPH + H(+)</text>
        <dbReference type="Rhea" id="RHEA:15009"/>
        <dbReference type="ChEBI" id="CHEBI:15378"/>
        <dbReference type="ChEBI" id="CHEBI:57451"/>
        <dbReference type="ChEBI" id="CHEBI:57453"/>
        <dbReference type="ChEBI" id="CHEBI:57783"/>
        <dbReference type="ChEBI" id="CHEBI:58349"/>
        <dbReference type="EC" id="1.5.1.3"/>
    </reaction>
</comment>
<keyword evidence="5 8" id="KW-0521">NADP</keyword>
<dbReference type="PIRSF" id="PIRSF000194">
    <property type="entry name" value="DHFR"/>
    <property type="match status" value="1"/>
</dbReference>
<evidence type="ECO:0000256" key="2">
    <source>
        <dbReference type="ARBA" id="ARBA00009539"/>
    </source>
</evidence>
<dbReference type="InterPro" id="IPR012259">
    <property type="entry name" value="DHFR"/>
</dbReference>
<dbReference type="PANTHER" id="PTHR48069">
    <property type="entry name" value="DIHYDROFOLATE REDUCTASE"/>
    <property type="match status" value="1"/>
</dbReference>
<feature type="domain" description="DHFR" evidence="10">
    <location>
        <begin position="2"/>
        <end position="168"/>
    </location>
</feature>
<comment type="function">
    <text evidence="7 8">Key enzyme in folate metabolism. Catalyzes an essential reaction for de novo glycine and purine synthesis, and for DNA precursor synthesis.</text>
</comment>
<gene>
    <name evidence="11" type="ORF">MNR06_15060</name>
</gene>
<dbReference type="PROSITE" id="PS51330">
    <property type="entry name" value="DHFR_2"/>
    <property type="match status" value="1"/>
</dbReference>
<evidence type="ECO:0000256" key="3">
    <source>
        <dbReference type="ARBA" id="ARBA00012856"/>
    </source>
</evidence>
<dbReference type="CDD" id="cd00209">
    <property type="entry name" value="DHFR"/>
    <property type="match status" value="1"/>
</dbReference>
<protein>
    <recommendedName>
        <fullName evidence="3 8">Dihydrofolate reductase</fullName>
        <ecNumber evidence="3 8">1.5.1.3</ecNumber>
    </recommendedName>
</protein>
<keyword evidence="4 8" id="KW-0554">One-carbon metabolism</keyword>
<organism evidence="11 12">
    <name type="scientific">Bdellovibrio reynosensis</name>
    <dbReference type="NCBI Taxonomy" id="2835041"/>
    <lineage>
        <taxon>Bacteria</taxon>
        <taxon>Pseudomonadati</taxon>
        <taxon>Bdellovibrionota</taxon>
        <taxon>Bdellovibrionia</taxon>
        <taxon>Bdellovibrionales</taxon>
        <taxon>Pseudobdellovibrionaceae</taxon>
        <taxon>Bdellovibrio</taxon>
    </lineage>
</organism>
<dbReference type="PANTHER" id="PTHR48069:SF3">
    <property type="entry name" value="DIHYDROFOLATE REDUCTASE"/>
    <property type="match status" value="1"/>
</dbReference>
<evidence type="ECO:0000259" key="10">
    <source>
        <dbReference type="PROSITE" id="PS51330"/>
    </source>
</evidence>
<accession>A0ABY4CBX6</accession>